<accession>A0A6L9SG31</accession>
<feature type="transmembrane region" description="Helical" evidence="1">
    <location>
        <begin position="72"/>
        <end position="90"/>
    </location>
</feature>
<sequence>MQTRSDRTNESGIFARRTQSLIFLLVFIVLLQFGYPITDYGEIWTGLYMLLYAGMIFFGVLVVREEGQHPRGIILLGAVFALFGVWFSFAQDSTPVTLAMLTSVAAFMLALMLSLARFIFRRGAAVGIDLVTAAVCVYLIMGGFFGAIFAIVENVDPGSFEDPSTPGESPAWQQLVYYSYVTMATLGYGEILPITAWARSLASFETVAGTLFLTIVVARLVGNWASASTAPSPPRPSRP</sequence>
<feature type="transmembrane region" description="Helical" evidence="1">
    <location>
        <begin position="21"/>
        <end position="37"/>
    </location>
</feature>
<dbReference type="Proteomes" id="UP000475214">
    <property type="component" value="Unassembled WGS sequence"/>
</dbReference>
<dbReference type="RefSeq" id="WP_163743410.1">
    <property type="nucleotide sequence ID" value="NZ_JAAGOA010000024.1"/>
</dbReference>
<feature type="transmembrane region" description="Helical" evidence="1">
    <location>
        <begin position="130"/>
        <end position="151"/>
    </location>
</feature>
<keyword evidence="3" id="KW-0813">Transport</keyword>
<keyword evidence="1" id="KW-1133">Transmembrane helix</keyword>
<keyword evidence="3" id="KW-0407">Ion channel</keyword>
<feature type="domain" description="Potassium channel" evidence="2">
    <location>
        <begin position="142"/>
        <end position="220"/>
    </location>
</feature>
<keyword evidence="1" id="KW-0472">Membrane</keyword>
<organism evidence="3 4">
    <name type="scientific">Phytoactinopolyspora halotolerans</name>
    <dbReference type="NCBI Taxonomy" id="1981512"/>
    <lineage>
        <taxon>Bacteria</taxon>
        <taxon>Bacillati</taxon>
        <taxon>Actinomycetota</taxon>
        <taxon>Actinomycetes</taxon>
        <taxon>Jiangellales</taxon>
        <taxon>Jiangellaceae</taxon>
        <taxon>Phytoactinopolyspora</taxon>
    </lineage>
</organism>
<evidence type="ECO:0000313" key="3">
    <source>
        <dbReference type="EMBL" id="NEE03598.1"/>
    </source>
</evidence>
<evidence type="ECO:0000259" key="2">
    <source>
        <dbReference type="Pfam" id="PF07885"/>
    </source>
</evidence>
<dbReference type="AlphaFoldDB" id="A0A6L9SG31"/>
<feature type="transmembrane region" description="Helical" evidence="1">
    <location>
        <begin position="201"/>
        <end position="221"/>
    </location>
</feature>
<dbReference type="GO" id="GO:0034220">
    <property type="term" value="P:monoatomic ion transmembrane transport"/>
    <property type="evidence" value="ECO:0007669"/>
    <property type="project" value="UniProtKB-KW"/>
</dbReference>
<dbReference type="SUPFAM" id="SSF81324">
    <property type="entry name" value="Voltage-gated potassium channels"/>
    <property type="match status" value="1"/>
</dbReference>
<gene>
    <name evidence="3" type="ORF">G1H10_25865</name>
</gene>
<dbReference type="Gene3D" id="1.10.287.70">
    <property type="match status" value="1"/>
</dbReference>
<keyword evidence="3" id="KW-0406">Ion transport</keyword>
<feature type="transmembrane region" description="Helical" evidence="1">
    <location>
        <begin position="171"/>
        <end position="189"/>
    </location>
</feature>
<dbReference type="Pfam" id="PF07885">
    <property type="entry name" value="Ion_trans_2"/>
    <property type="match status" value="1"/>
</dbReference>
<protein>
    <submittedName>
        <fullName evidence="3">Two pore domain potassium channel family protein</fullName>
    </submittedName>
</protein>
<keyword evidence="1" id="KW-0812">Transmembrane</keyword>
<evidence type="ECO:0000313" key="4">
    <source>
        <dbReference type="Proteomes" id="UP000475214"/>
    </source>
</evidence>
<feature type="transmembrane region" description="Helical" evidence="1">
    <location>
        <begin position="96"/>
        <end position="118"/>
    </location>
</feature>
<proteinExistence type="predicted"/>
<name>A0A6L9SG31_9ACTN</name>
<comment type="caution">
    <text evidence="3">The sequence shown here is derived from an EMBL/GenBank/DDBJ whole genome shotgun (WGS) entry which is preliminary data.</text>
</comment>
<feature type="transmembrane region" description="Helical" evidence="1">
    <location>
        <begin position="43"/>
        <end position="63"/>
    </location>
</feature>
<reference evidence="3 4" key="1">
    <citation type="submission" date="2020-02" db="EMBL/GenBank/DDBJ databases">
        <authorList>
            <person name="Li X.-J."/>
            <person name="Han X.-M."/>
        </authorList>
    </citation>
    <scope>NUCLEOTIDE SEQUENCE [LARGE SCALE GENOMIC DNA]</scope>
    <source>
        <strain evidence="3 4">CCTCC AB 2017055</strain>
    </source>
</reference>
<dbReference type="InterPro" id="IPR013099">
    <property type="entry name" value="K_chnl_dom"/>
</dbReference>
<evidence type="ECO:0000256" key="1">
    <source>
        <dbReference type="SAM" id="Phobius"/>
    </source>
</evidence>
<dbReference type="EMBL" id="JAAGOA010000024">
    <property type="protein sequence ID" value="NEE03598.1"/>
    <property type="molecule type" value="Genomic_DNA"/>
</dbReference>
<keyword evidence="4" id="KW-1185">Reference proteome</keyword>